<evidence type="ECO:0000256" key="1">
    <source>
        <dbReference type="SAM" id="MobiDB-lite"/>
    </source>
</evidence>
<dbReference type="EMBL" id="WIVE01000004">
    <property type="protein sequence ID" value="MQX35424.1"/>
    <property type="molecule type" value="Genomic_DNA"/>
</dbReference>
<keyword evidence="2" id="KW-1133">Transmembrane helix</keyword>
<reference evidence="3 4" key="1">
    <citation type="submission" date="2019-10" db="EMBL/GenBank/DDBJ databases">
        <title>Draft whole-genome sequence of the purple nonsulfur photosynthetic bacterium Roseospira navarrensis DSM 15114.</title>
        <authorList>
            <person name="Kyndt J.A."/>
            <person name="Meyer T.E."/>
        </authorList>
    </citation>
    <scope>NUCLEOTIDE SEQUENCE [LARGE SCALE GENOMIC DNA]</scope>
    <source>
        <strain evidence="3 4">DSM 15114</strain>
    </source>
</reference>
<dbReference type="RefSeq" id="WP_153340902.1">
    <property type="nucleotide sequence ID" value="NZ_WIVE01000004.1"/>
</dbReference>
<evidence type="ECO:0000256" key="2">
    <source>
        <dbReference type="SAM" id="Phobius"/>
    </source>
</evidence>
<protein>
    <submittedName>
        <fullName evidence="3">Uncharacterized protein</fullName>
    </submittedName>
</protein>
<dbReference type="Proteomes" id="UP000434582">
    <property type="component" value="Unassembled WGS sequence"/>
</dbReference>
<keyword evidence="2" id="KW-0472">Membrane</keyword>
<feature type="transmembrane region" description="Helical" evidence="2">
    <location>
        <begin position="55"/>
        <end position="83"/>
    </location>
</feature>
<comment type="caution">
    <text evidence="3">The sequence shown here is derived from an EMBL/GenBank/DDBJ whole genome shotgun (WGS) entry which is preliminary data.</text>
</comment>
<evidence type="ECO:0000313" key="3">
    <source>
        <dbReference type="EMBL" id="MQX35424.1"/>
    </source>
</evidence>
<gene>
    <name evidence="3" type="ORF">GHC57_02715</name>
</gene>
<keyword evidence="2" id="KW-0812">Transmembrane</keyword>
<keyword evidence="4" id="KW-1185">Reference proteome</keyword>
<evidence type="ECO:0000313" key="4">
    <source>
        <dbReference type="Proteomes" id="UP000434582"/>
    </source>
</evidence>
<feature type="region of interest" description="Disordered" evidence="1">
    <location>
        <begin position="250"/>
        <end position="313"/>
    </location>
</feature>
<dbReference type="OrthoDB" id="7359614at2"/>
<dbReference type="AlphaFoldDB" id="A0A7X2D1R3"/>
<organism evidence="3 4">
    <name type="scientific">Roseospira navarrensis</name>
    <dbReference type="NCBI Taxonomy" id="140058"/>
    <lineage>
        <taxon>Bacteria</taxon>
        <taxon>Pseudomonadati</taxon>
        <taxon>Pseudomonadota</taxon>
        <taxon>Alphaproteobacteria</taxon>
        <taxon>Rhodospirillales</taxon>
        <taxon>Rhodospirillaceae</taxon>
        <taxon>Roseospira</taxon>
    </lineage>
</organism>
<feature type="transmembrane region" description="Helical" evidence="2">
    <location>
        <begin position="12"/>
        <end position="35"/>
    </location>
</feature>
<proteinExistence type="predicted"/>
<accession>A0A7X2D1R3</accession>
<feature type="compositionally biased region" description="Low complexity" evidence="1">
    <location>
        <begin position="272"/>
        <end position="284"/>
    </location>
</feature>
<feature type="compositionally biased region" description="Pro residues" evidence="1">
    <location>
        <begin position="262"/>
        <end position="271"/>
    </location>
</feature>
<sequence>MRRFDTPRRAPRGLLGLATLGTALILSVAWIGIVRGYVSDGPGWDALTAGTPADLALFGAAAAAPLAALWLVAAFVLIAIGLAQTQAEMRAARYQAMRTTGEIEALVRTTIEMQEQSRRQSFLSGVDLALKDLNSHAGLVTGRLGILSPEESEYLWAMNAAGDPWAFSHALLARAGEQPDFADRMAERVAADEVAAASLHRFLRRYERLLALARDHDADKLVREVLEDGPLDRLFMLFDAVSARVQALMTPAPDGADGTVPPADPWDPPGPMDSDPWPTAAAVPTAPPRTPGTQAAAQANDSAGHAGPAISPASRILPGVWAGRWTDPAHRPAPVSPYG</sequence>
<name>A0A7X2D1R3_9PROT</name>